<name>A0A2T0PW52_9ACTN</name>
<keyword evidence="2" id="KW-1185">Reference proteome</keyword>
<dbReference type="RefSeq" id="WP_170141124.1">
    <property type="nucleotide sequence ID" value="NZ_PVZC01000009.1"/>
</dbReference>
<comment type="caution">
    <text evidence="1">The sequence shown here is derived from an EMBL/GenBank/DDBJ whole genome shotgun (WGS) entry which is preliminary data.</text>
</comment>
<dbReference type="Proteomes" id="UP000237846">
    <property type="component" value="Unassembled WGS sequence"/>
</dbReference>
<gene>
    <name evidence="1" type="ORF">CLV72_109197</name>
</gene>
<dbReference type="AlphaFoldDB" id="A0A2T0PW52"/>
<organism evidence="1 2">
    <name type="scientific">Allonocardiopsis opalescens</name>
    <dbReference type="NCBI Taxonomy" id="1144618"/>
    <lineage>
        <taxon>Bacteria</taxon>
        <taxon>Bacillati</taxon>
        <taxon>Actinomycetota</taxon>
        <taxon>Actinomycetes</taxon>
        <taxon>Streptosporangiales</taxon>
        <taxon>Allonocardiopsis</taxon>
    </lineage>
</organism>
<protein>
    <submittedName>
        <fullName evidence="1">Uncharacterized protein</fullName>
    </submittedName>
</protein>
<reference evidence="1 2" key="1">
    <citation type="submission" date="2018-03" db="EMBL/GenBank/DDBJ databases">
        <title>Genomic Encyclopedia of Archaeal and Bacterial Type Strains, Phase II (KMG-II): from individual species to whole genera.</title>
        <authorList>
            <person name="Goeker M."/>
        </authorList>
    </citation>
    <scope>NUCLEOTIDE SEQUENCE [LARGE SCALE GENOMIC DNA]</scope>
    <source>
        <strain evidence="1 2">DSM 45601</strain>
    </source>
</reference>
<evidence type="ECO:0000313" key="2">
    <source>
        <dbReference type="Proteomes" id="UP000237846"/>
    </source>
</evidence>
<sequence length="56" mass="5928">MSEMEIAIVAAVAVTAIAVVLAAADEVHRAPSARSRSVRVLATSWSVIANAVRWRP</sequence>
<proteinExistence type="predicted"/>
<accession>A0A2T0PW52</accession>
<dbReference type="EMBL" id="PVZC01000009">
    <property type="protein sequence ID" value="PRX95588.1"/>
    <property type="molecule type" value="Genomic_DNA"/>
</dbReference>
<evidence type="ECO:0000313" key="1">
    <source>
        <dbReference type="EMBL" id="PRX95588.1"/>
    </source>
</evidence>